<proteinExistence type="predicted"/>
<feature type="domain" description="DUF6598" evidence="2">
    <location>
        <begin position="213"/>
        <end position="349"/>
    </location>
</feature>
<organism evidence="3 4">
    <name type="scientific">Tetracentron sinense</name>
    <name type="common">Spur-leaf</name>
    <dbReference type="NCBI Taxonomy" id="13715"/>
    <lineage>
        <taxon>Eukaryota</taxon>
        <taxon>Viridiplantae</taxon>
        <taxon>Streptophyta</taxon>
        <taxon>Embryophyta</taxon>
        <taxon>Tracheophyta</taxon>
        <taxon>Spermatophyta</taxon>
        <taxon>Magnoliopsida</taxon>
        <taxon>Trochodendrales</taxon>
        <taxon>Trochodendraceae</taxon>
        <taxon>Tetracentron</taxon>
    </lineage>
</organism>
<dbReference type="Pfam" id="PF20241">
    <property type="entry name" value="DUF6598"/>
    <property type="match status" value="2"/>
</dbReference>
<accession>A0A834YVL4</accession>
<dbReference type="EMBL" id="JABCRI010000013">
    <property type="protein sequence ID" value="KAF8395157.1"/>
    <property type="molecule type" value="Genomic_DNA"/>
</dbReference>
<feature type="compositionally biased region" description="Acidic residues" evidence="1">
    <location>
        <begin position="147"/>
        <end position="184"/>
    </location>
</feature>
<keyword evidence="4" id="KW-1185">Reference proteome</keyword>
<evidence type="ECO:0000313" key="4">
    <source>
        <dbReference type="Proteomes" id="UP000655225"/>
    </source>
</evidence>
<reference evidence="3 4" key="1">
    <citation type="submission" date="2020-04" db="EMBL/GenBank/DDBJ databases">
        <title>Plant Genome Project.</title>
        <authorList>
            <person name="Zhang R.-G."/>
        </authorList>
    </citation>
    <scope>NUCLEOTIDE SEQUENCE [LARGE SCALE GENOMIC DNA]</scope>
    <source>
        <strain evidence="3">YNK0</strain>
        <tissue evidence="3">Leaf</tissue>
    </source>
</reference>
<gene>
    <name evidence="3" type="ORF">HHK36_019098</name>
</gene>
<evidence type="ECO:0000256" key="1">
    <source>
        <dbReference type="SAM" id="MobiDB-lite"/>
    </source>
</evidence>
<dbReference type="Proteomes" id="UP000655225">
    <property type="component" value="Unassembled WGS sequence"/>
</dbReference>
<evidence type="ECO:0000259" key="2">
    <source>
        <dbReference type="Pfam" id="PF20241"/>
    </source>
</evidence>
<feature type="compositionally biased region" description="Basic and acidic residues" evidence="1">
    <location>
        <begin position="137"/>
        <end position="146"/>
    </location>
</feature>
<dbReference type="OrthoDB" id="1602268at2759"/>
<feature type="region of interest" description="Disordered" evidence="1">
    <location>
        <begin position="137"/>
        <end position="191"/>
    </location>
</feature>
<dbReference type="PANTHER" id="PTHR33065">
    <property type="entry name" value="OS07G0486400 PROTEIN"/>
    <property type="match status" value="1"/>
</dbReference>
<dbReference type="InterPro" id="IPR046533">
    <property type="entry name" value="DUF6598"/>
</dbReference>
<name>A0A834YVL4_TETSI</name>
<evidence type="ECO:0000313" key="3">
    <source>
        <dbReference type="EMBL" id="KAF8395157.1"/>
    </source>
</evidence>
<comment type="caution">
    <text evidence="3">The sequence shown here is derived from an EMBL/GenBank/DDBJ whole genome shotgun (WGS) entry which is preliminary data.</text>
</comment>
<sequence>MPTLESREDETNLNVEGASERVPRILRRRILPLAEVFSVQIMNFCGDLYGTIKCSNSWGGTQSLFKREREDSQSIRRPGDPLLLTGPGRGISACDFFYIHVDLMDKDGDKPLLLRGTMSWNPSTYHRNVYNKPTYKDIRGKDYRSDDGEDGSDDGEDGSDDDEDDGEDGSDDGEDGSEDDEESLDMNMFCGSRDPDSCDSKGMNGYYEEVYFDCRPQQGYGCVRVNYMVSTDAVEATVKVTLIIGDGEDSAHVYGMITAFNSNVSDESLLFQKARDEHIDVRSGHHIPLSRSIVAVPFNSSLIVRADLFDFDTISSHVIAKATVRFPAQISGTSEECIYGQCWEIRVNVSFDNDS</sequence>
<feature type="domain" description="DUF6598" evidence="2">
    <location>
        <begin position="33"/>
        <end position="142"/>
    </location>
</feature>
<dbReference type="PANTHER" id="PTHR33065:SF88">
    <property type="entry name" value="OS11G0104220 PROTEIN"/>
    <property type="match status" value="1"/>
</dbReference>
<protein>
    <recommendedName>
        <fullName evidence="2">DUF6598 domain-containing protein</fullName>
    </recommendedName>
</protein>
<dbReference type="AlphaFoldDB" id="A0A834YVL4"/>